<evidence type="ECO:0000259" key="3">
    <source>
        <dbReference type="Pfam" id="PF19424"/>
    </source>
</evidence>
<reference evidence="5 6" key="1">
    <citation type="journal article" date="2023" name="Sci. Data">
        <title>Genome assembly of the Korean intertidal mud-creeper Batillaria attramentaria.</title>
        <authorList>
            <person name="Patra A.K."/>
            <person name="Ho P.T."/>
            <person name="Jun S."/>
            <person name="Lee S.J."/>
            <person name="Kim Y."/>
            <person name="Won Y.J."/>
        </authorList>
    </citation>
    <scope>NUCLEOTIDE SEQUENCE [LARGE SCALE GENOMIC DNA]</scope>
    <source>
        <strain evidence="5">Wonlab-2016</strain>
    </source>
</reference>
<dbReference type="InterPro" id="IPR045852">
    <property type="entry name" value="UNC80_central"/>
</dbReference>
<gene>
    <name evidence="5" type="ORF">BaRGS_00017083</name>
</gene>
<feature type="compositionally biased region" description="Polar residues" evidence="1">
    <location>
        <begin position="789"/>
        <end position="803"/>
    </location>
</feature>
<name>A0ABD0KWT0_9CAEN</name>
<feature type="compositionally biased region" description="Low complexity" evidence="1">
    <location>
        <begin position="2832"/>
        <end position="2846"/>
    </location>
</feature>
<dbReference type="EMBL" id="JACVVK020000112">
    <property type="protein sequence ID" value="KAK7491630.1"/>
    <property type="molecule type" value="Genomic_DNA"/>
</dbReference>
<feature type="compositionally biased region" description="Polar residues" evidence="1">
    <location>
        <begin position="862"/>
        <end position="871"/>
    </location>
</feature>
<dbReference type="Proteomes" id="UP001519460">
    <property type="component" value="Unassembled WGS sequence"/>
</dbReference>
<feature type="compositionally biased region" description="Basic and acidic residues" evidence="1">
    <location>
        <begin position="912"/>
        <end position="924"/>
    </location>
</feature>
<dbReference type="Pfam" id="PF20262">
    <property type="entry name" value="UNC80_C"/>
    <property type="match status" value="1"/>
</dbReference>
<feature type="compositionally biased region" description="Basic and acidic residues" evidence="1">
    <location>
        <begin position="3002"/>
        <end position="3017"/>
    </location>
</feature>
<feature type="region of interest" description="Disordered" evidence="1">
    <location>
        <begin position="2351"/>
        <end position="2379"/>
    </location>
</feature>
<protein>
    <recommendedName>
        <fullName evidence="7">Protein unc-80 homolog</fullName>
    </recommendedName>
</protein>
<evidence type="ECO:0000259" key="2">
    <source>
        <dbReference type="Pfam" id="PF15778"/>
    </source>
</evidence>
<dbReference type="Pfam" id="PF15778">
    <property type="entry name" value="UNC80_N"/>
    <property type="match status" value="1"/>
</dbReference>
<evidence type="ECO:0000313" key="5">
    <source>
        <dbReference type="EMBL" id="KAK7491630.1"/>
    </source>
</evidence>
<evidence type="ECO:0000313" key="6">
    <source>
        <dbReference type="Proteomes" id="UP001519460"/>
    </source>
</evidence>
<feature type="region of interest" description="Disordered" evidence="1">
    <location>
        <begin position="2984"/>
        <end position="3020"/>
    </location>
</feature>
<evidence type="ECO:0000259" key="4">
    <source>
        <dbReference type="Pfam" id="PF20262"/>
    </source>
</evidence>
<feature type="region of interest" description="Disordered" evidence="1">
    <location>
        <begin position="1187"/>
        <end position="1232"/>
    </location>
</feature>
<feature type="compositionally biased region" description="Basic residues" evidence="1">
    <location>
        <begin position="2984"/>
        <end position="3001"/>
    </location>
</feature>
<feature type="region of interest" description="Disordered" evidence="1">
    <location>
        <begin position="2832"/>
        <end position="2872"/>
    </location>
</feature>
<comment type="caution">
    <text evidence="5">The sequence shown here is derived from an EMBL/GenBank/DDBJ whole genome shotgun (WGS) entry which is preliminary data.</text>
</comment>
<dbReference type="PANTHER" id="PTHR31781:SF1">
    <property type="entry name" value="PROTEIN UNC-80 HOMOLOG"/>
    <property type="match status" value="1"/>
</dbReference>
<dbReference type="PANTHER" id="PTHR31781">
    <property type="entry name" value="UNC80"/>
    <property type="match status" value="1"/>
</dbReference>
<feature type="compositionally biased region" description="Polar residues" evidence="1">
    <location>
        <begin position="3113"/>
        <end position="3129"/>
    </location>
</feature>
<dbReference type="InterPro" id="IPR031542">
    <property type="entry name" value="UNC80_N"/>
</dbReference>
<dbReference type="InterPro" id="IPR016024">
    <property type="entry name" value="ARM-type_fold"/>
</dbReference>
<feature type="domain" description="Protein UNC80 C-terminal" evidence="4">
    <location>
        <begin position="1733"/>
        <end position="2699"/>
    </location>
</feature>
<feature type="compositionally biased region" description="Polar residues" evidence="1">
    <location>
        <begin position="1197"/>
        <end position="1212"/>
    </location>
</feature>
<feature type="compositionally biased region" description="Polar residues" evidence="1">
    <location>
        <begin position="2847"/>
        <end position="2859"/>
    </location>
</feature>
<proteinExistence type="predicted"/>
<feature type="compositionally biased region" description="Basic and acidic residues" evidence="1">
    <location>
        <begin position="1438"/>
        <end position="1457"/>
    </location>
</feature>
<feature type="compositionally biased region" description="Basic and acidic residues" evidence="1">
    <location>
        <begin position="562"/>
        <end position="577"/>
    </location>
</feature>
<feature type="region of interest" description="Disordered" evidence="1">
    <location>
        <begin position="546"/>
        <end position="585"/>
    </location>
</feature>
<keyword evidence="6" id="KW-1185">Reference proteome</keyword>
<accession>A0ABD0KWT0</accession>
<sequence>MLKRKGRGGDDCEGDQSVPLPIQTFFWRQTSLCEAIQSVSRWKVIQAAFPHLMHACASLITACKQTGSEKFGICETKLLYTLHWIILDAASECADADAERLSSPNQRLPSSHYMHSLSAVQLFVYLFAPIVHLLKESDFESLKLENGLRLWQPLWDYQQPDIPCFAAPVKPQRSILKAQRNLLKVNTNAANIYVGKGTSRENLAFPFGEPSSPTGGEEGQSPNAPLARMSDICTLSTTESMTATMEVVCEHCNTVMPMRSGEGPLTCRCGRKDTLVAFLPDSKNYAYLKLTSGVDKDYVKQKLASAVASGTRAPGTLDILSASYLDIAVLRCLFCLSWQEDGIYWALRYVHKRMLEVADELGRVDTRERSRSRSLPIPDLQILVVNGNKSQAPEDKAETPASSVLFPDSAPSGHYHPSSPQKQSQLGKFGASPEVRKEPPFKKIRVIELKQFFDSSKALLKKRDDGEGTGSHFTDSNITYQPEKETTEVPGSKFYIQDNGHINYMVVLQAVHFVAMNNHVPRISEVLLNVLNCLLDLDIIETQTKTDSEGARVLTDQSPSSTDEKTGTKTSEPDESKAANGRKSGITAHSLAMDSVFRIYKSLGCPQGCGDGVTGPQGDHLRLKGQNCLQHLHKLNPPLFHKFFRDTVCRRPLQETVDFLHAFLGFCVDPAHMAHSPQAPKKSASQETLPRTGYANNFGHSVGGEGYRGVEGVLIANLTKALISRCVGCTKELYNSDNISLFCDVRQLMAYIKEIHGGTYRRVALSGLLDSLQKLRREGVQREKELKQRNSNPIRRTASVTSESGDEKEPQRSPGLPNQEEPPATGKTRRSIFRKRLTKSLMFQYAASDSEILDDSGPGSQGKLSPRTSISAAEDDPPSGTNTPRRRFSKFNIGWRRQAKSDQEEDQGFEVGLDRRESKSDLQVHRARGRMSFRTASHATLSFLSARKRIEDGIKTFGKKMVRRGSADDLHQQKSGRSYEGGSDLLMVREKKLVDKFLVKSGMLRFSFMLECCHPGTFPDPQLIAGMLDLEAPVVARAAVLLECAHFIHRCNRGDWPSWMKHNLPSFRHTVNALSNRGQPSGYRRNLAMQRAAGRLFYSWAENIGLQLEYILAKEHADRLSVIDEIKDENRRKELRTEDEEEDFLDEASINPRGTDCPYALKMLACLVLVEITTFLRETFQYLPRTRSQKREHGWDKTTTSRRFSSIVSSPGHSDKSSESNIGELPSGMSTVGSPVDRKISFAVLTERSDSFHSSTTSLSAMDPGATVADDKKDVRSRRLAQGRQKLLRHFRRGSGHNLSFRHNRSFKLMRPDGGGGSIKQLGSTRSRKISSHSLQSDAKFVEEESVGQFEDAESVTMLSDETQESPVERDQEVEDEHLCASLPWLKVVVQLANLSNFVCTHQGYCHPNCYERQRRCCSRLTAALRKVYEATESNQGDELHRSASQKDTHKDKLRRRESIFMVTSPTKRRESTPLLEKIKTDVSMTKLKLNSGWKKEEKIREIKDDTPILKYLTSQAQRLTQCPMAILTKAAPVLQVENFVDMMPVAWELLLETDQELAAAAASVFLLSSVKSPDKARNTIIRELQHEETNQRINAILRFGALWKFRYQVWPRMESDANLYFKLPPPSIDFTLPSPTIGLPRASLTVVDPPWMPHFKTKIEEVTVNQEETKSLVTATTTRRKQQQEMIRRALLAEEERKRVGRENFPMTTVPVPQLAAYEPSLHSAVEEHEEGEEERADHGHHLQTAQSFFPSCVCAAVLPILHLLDDHDVNTDGVAVSEVASKVIWDCIVDDPILFLRHFLEKLTNKERQEELTFLIRKLVVYFRQLPAQTAHSIFNYLVGFVMFYVRSPCEGGQEAIAGALSLLWLVVPCVEGIYFKDLKQTLKKEQCDPYLLVSANVASAKKILVHGPDLSSIPSQLPIHEDTQFYQILQESLEFFNIPEDQHHCHFIVDTKTHQVHNQNSYVRDFYFFRRNFYPQLSLVKMDPEDASLALQKRVFMLKFIEIGKVLLTNAVLENTANHQNHVAFLHEEFLKLPSFPRKALETEFDMHQGQLGKELFGMDCLHKYAWTKLMTTMFSSMNSTFTWSSDLSLFMNVINGTIVLLFEDTAILRFCLASLINTCRHFKHVFATNGFLYIMPTLLRVYSNNQPNTVLQQAIHFACRQFYILHRKPFVLQTFGSVAPILDMTCAASGTVDTSKVQPDALFKLLLALEKDCPDNLGVLDLVQGEKPLKALDFCYEADPDTFNMMDVINMCVTVIAYAPDSFRSAQMLMILEMVIPRYLEHLSKETTHRDSLSMARTEIAAINNIAVALRALINCSDYFTRTMSVPQKFMEASNIGKPMQNHSVHSLTVDDREDSHASHRMEEGRRRAYGAESEEMELREEFRRPRDSILSIAAQFWTTCHTRLRQLRKILADPTFRPPELLDHKTHNRLAEIAHTLLKLIPYDPYAMGCTGLQSTDWSQELVRPALNLILRRLDRLFTKISKKTALRRQVDWEAAANILKGVYQTLKKFAYIAYLPHLKTLVGVLISILLSGMGGINIPGDPMTNTHSSHRSDHSFVPEVAPVFCSAVVKLVAMQMQALGEHYSLEHICGGASSLYPGDRLLNLLTNFVLPLCIRVGCGCRDMPRLCLTDVKFVLNVVTSLFNPTVMAPATQNSSSKSHYISGTEHGRTSSVSATDKIAFRIGHELQHVAAFLVGLPMWKFLDFLVTHRPSLFLLLHTFIRFKMMRVNCDTAQEYYIQQTIKDKLHGYNYAYPKSTAAILLSLALDLKQLRHRSRAATFATDHSDFSQTQIPDHQHPVNLTEIAAEIIGPIKSSVTIGSARNSRGALFSRSSSGSSGPVRATTTATSSENKASQPLPDLPPDTGSKRIIAHAGSLILEKFSRKTVAEDNSPTESVTLGSPRLQRQPTICLRGHLSKQNSLDDHPPPAHVNFENEECEAVNGRARVPAGLEGEPTLLDDPREHRLQRQDARSRKTFKIKRQKSRPNVRRFMSHRRRPDICSDLDKAGGEDSPSRTAVVFHDRIGMQLRRPGLPGSVTRSVETIPESVEAKPSRPRFVTRSKSHDDPCADPPHASAGHAQHGHVAKSGSHQSTSRSPSLSPTVSPSSSCQLHTSPRNTASQSSSQVYVVRCDSSDSLSATESSALLKDDEKSKSLSSLCLYYADEDIPAGGKV</sequence>
<feature type="region of interest" description="Disordered" evidence="1">
    <location>
        <begin position="388"/>
        <end position="435"/>
    </location>
</feature>
<feature type="region of interest" description="Disordered" evidence="1">
    <location>
        <begin position="463"/>
        <end position="485"/>
    </location>
</feature>
<dbReference type="InterPro" id="IPR046460">
    <property type="entry name" value="UNC80_C"/>
</dbReference>
<feature type="compositionally biased region" description="Low complexity" evidence="1">
    <location>
        <begin position="3093"/>
        <end position="3112"/>
    </location>
</feature>
<dbReference type="Pfam" id="PF19424">
    <property type="entry name" value="UNC80"/>
    <property type="match status" value="1"/>
</dbReference>
<feature type="region of interest" description="Disordered" evidence="1">
    <location>
        <begin position="1310"/>
        <end position="1335"/>
    </location>
</feature>
<feature type="region of interest" description="Disordered" evidence="1">
    <location>
        <begin position="1253"/>
        <end position="1277"/>
    </location>
</feature>
<organism evidence="5 6">
    <name type="scientific">Batillaria attramentaria</name>
    <dbReference type="NCBI Taxonomy" id="370345"/>
    <lineage>
        <taxon>Eukaryota</taxon>
        <taxon>Metazoa</taxon>
        <taxon>Spiralia</taxon>
        <taxon>Lophotrochozoa</taxon>
        <taxon>Mollusca</taxon>
        <taxon>Gastropoda</taxon>
        <taxon>Caenogastropoda</taxon>
        <taxon>Sorbeoconcha</taxon>
        <taxon>Cerithioidea</taxon>
        <taxon>Batillariidae</taxon>
        <taxon>Batillaria</taxon>
    </lineage>
</organism>
<feature type="region of interest" description="Disordered" evidence="1">
    <location>
        <begin position="3032"/>
        <end position="3129"/>
    </location>
</feature>
<evidence type="ECO:0000256" key="1">
    <source>
        <dbReference type="SAM" id="MobiDB-lite"/>
    </source>
</evidence>
<feature type="compositionally biased region" description="Polar residues" evidence="1">
    <location>
        <begin position="471"/>
        <end position="480"/>
    </location>
</feature>
<feature type="region of interest" description="Disordered" evidence="1">
    <location>
        <begin position="1432"/>
        <end position="1457"/>
    </location>
</feature>
<dbReference type="SUPFAM" id="SSF48371">
    <property type="entry name" value="ARM repeat"/>
    <property type="match status" value="1"/>
</dbReference>
<feature type="compositionally biased region" description="Basic and acidic residues" evidence="1">
    <location>
        <begin position="2353"/>
        <end position="2371"/>
    </location>
</feature>
<evidence type="ECO:0008006" key="7">
    <source>
        <dbReference type="Google" id="ProtNLM"/>
    </source>
</evidence>
<feature type="domain" description="Protein UNC80 central region" evidence="3">
    <location>
        <begin position="989"/>
        <end position="1732"/>
    </location>
</feature>
<feature type="region of interest" description="Disordered" evidence="1">
    <location>
        <begin position="780"/>
        <end position="831"/>
    </location>
</feature>
<feature type="domain" description="Cation channel complex component UNC80 N-terminal" evidence="2">
    <location>
        <begin position="31"/>
        <end position="172"/>
    </location>
</feature>
<feature type="region of interest" description="Disordered" evidence="1">
    <location>
        <begin position="851"/>
        <end position="924"/>
    </location>
</feature>